<feature type="transmembrane region" description="Helical" evidence="1">
    <location>
        <begin position="52"/>
        <end position="74"/>
    </location>
</feature>
<accession>A0A5J4KT71</accession>
<keyword evidence="1" id="KW-0472">Membrane</keyword>
<keyword evidence="1" id="KW-1133">Transmembrane helix</keyword>
<evidence type="ECO:0000256" key="1">
    <source>
        <dbReference type="SAM" id="Phobius"/>
    </source>
</evidence>
<evidence type="ECO:0008006" key="3">
    <source>
        <dbReference type="Google" id="ProtNLM"/>
    </source>
</evidence>
<keyword evidence="1" id="KW-0812">Transmembrane</keyword>
<name>A0A5J4KT71_9ZZZZ</name>
<evidence type="ECO:0000313" key="2">
    <source>
        <dbReference type="EMBL" id="GER92858.1"/>
    </source>
</evidence>
<protein>
    <recommendedName>
        <fullName evidence="3">Copper resistance protein D domain-containing protein</fullName>
    </recommendedName>
</protein>
<comment type="caution">
    <text evidence="2">The sequence shown here is derived from an EMBL/GenBank/DDBJ whole genome shotgun (WGS) entry which is preliminary data.</text>
</comment>
<feature type="transmembrane region" description="Helical" evidence="1">
    <location>
        <begin position="86"/>
        <end position="104"/>
    </location>
</feature>
<gene>
    <name evidence="2" type="ORF">A45J_0587</name>
</gene>
<organism evidence="2">
    <name type="scientific">hot springs metagenome</name>
    <dbReference type="NCBI Taxonomy" id="433727"/>
    <lineage>
        <taxon>unclassified sequences</taxon>
        <taxon>metagenomes</taxon>
        <taxon>ecological metagenomes</taxon>
    </lineage>
</organism>
<dbReference type="AlphaFoldDB" id="A0A5J4KT71"/>
<reference evidence="2" key="1">
    <citation type="submission" date="2019-10" db="EMBL/GenBank/DDBJ databases">
        <title>Metagenomic sequencing of thiosulfate-disproportionating enrichment culture.</title>
        <authorList>
            <person name="Umezawa K."/>
            <person name="Kojima H."/>
            <person name="Fukui M."/>
        </authorList>
    </citation>
    <scope>NUCLEOTIDE SEQUENCE</scope>
    <source>
        <strain evidence="2">45J</strain>
    </source>
</reference>
<proteinExistence type="predicted"/>
<feature type="transmembrane region" description="Helical" evidence="1">
    <location>
        <begin position="6"/>
        <end position="32"/>
    </location>
</feature>
<feature type="transmembrane region" description="Helical" evidence="1">
    <location>
        <begin position="124"/>
        <end position="149"/>
    </location>
</feature>
<dbReference type="EMBL" id="BLAB01000001">
    <property type="protein sequence ID" value="GER92858.1"/>
    <property type="molecule type" value="Genomic_DNA"/>
</dbReference>
<sequence>MFVPLLIAIHVLCVVIWIGGVAFVTMIVFPMIMRIEGSIEKVLFFQGVEHRFAKIAKLCVIIVGITGVLLLQMMNEWNLLFKRAGIGPTFMLIVWVFYVLILLFEGKLFKVIFRGDAQQDTAKVFFRLTVFHWIVLGLSLLAVVIGVLAGHGGV</sequence>